<evidence type="ECO:0000313" key="10">
    <source>
        <dbReference type="EnsemblMetazoa" id="XP_050510005.1"/>
    </source>
</evidence>
<keyword evidence="4" id="KW-1015">Disulfide bond</keyword>
<feature type="region of interest" description="Disordered" evidence="7">
    <location>
        <begin position="213"/>
        <end position="232"/>
    </location>
</feature>
<dbReference type="PROSITE" id="PS51828">
    <property type="entry name" value="PTX_2"/>
    <property type="match status" value="1"/>
</dbReference>
<dbReference type="PANTHER" id="PTHR19277">
    <property type="entry name" value="PENTRAXIN"/>
    <property type="match status" value="1"/>
</dbReference>
<evidence type="ECO:0000256" key="1">
    <source>
        <dbReference type="ARBA" id="ARBA00001913"/>
    </source>
</evidence>
<keyword evidence="5" id="KW-0325">Glycoprotein</keyword>
<evidence type="ECO:0000256" key="4">
    <source>
        <dbReference type="ARBA" id="ARBA00023157"/>
    </source>
</evidence>
<dbReference type="PANTHER" id="PTHR19277:SF161">
    <property type="entry name" value="LAMININ G DOMAIN-CONTAINING PROTEIN"/>
    <property type="match status" value="1"/>
</dbReference>
<dbReference type="Pfam" id="PF00354">
    <property type="entry name" value="Pentaxin"/>
    <property type="match status" value="1"/>
</dbReference>
<feature type="compositionally biased region" description="Basic residues" evidence="7">
    <location>
        <begin position="221"/>
        <end position="231"/>
    </location>
</feature>
<feature type="chain" id="PRO_5046099716" description="Pentraxin (PTX) domain-containing protein" evidence="8">
    <location>
        <begin position="25"/>
        <end position="392"/>
    </location>
</feature>
<evidence type="ECO:0000256" key="8">
    <source>
        <dbReference type="SAM" id="SignalP"/>
    </source>
</evidence>
<protein>
    <recommendedName>
        <fullName evidence="9">Pentraxin (PTX) domain-containing protein</fullName>
    </recommendedName>
</protein>
<dbReference type="EnsemblMetazoa" id="XM_050654048.1">
    <property type="protein sequence ID" value="XP_050510005.1"/>
    <property type="gene ID" value="LOC114325322"/>
</dbReference>
<feature type="signal peptide" evidence="8">
    <location>
        <begin position="1"/>
        <end position="24"/>
    </location>
</feature>
<dbReference type="PROSITE" id="PS00289">
    <property type="entry name" value="PTX_1"/>
    <property type="match status" value="1"/>
</dbReference>
<keyword evidence="11" id="KW-1185">Reference proteome</keyword>
<dbReference type="PRINTS" id="PR00895">
    <property type="entry name" value="PENTAXIN"/>
</dbReference>
<keyword evidence="3" id="KW-0106">Calcium</keyword>
<evidence type="ECO:0000256" key="5">
    <source>
        <dbReference type="ARBA" id="ARBA00023180"/>
    </source>
</evidence>
<comment type="cofactor">
    <cofactor evidence="1">
        <name>Ca(2+)</name>
        <dbReference type="ChEBI" id="CHEBI:29108"/>
    </cofactor>
</comment>
<keyword evidence="2" id="KW-0479">Metal-binding</keyword>
<proteinExistence type="predicted"/>
<dbReference type="RefSeq" id="XP_050510005.1">
    <property type="nucleotide sequence ID" value="XM_050654048.1"/>
</dbReference>
<evidence type="ECO:0000256" key="6">
    <source>
        <dbReference type="PROSITE-ProRule" id="PRU01172"/>
    </source>
</evidence>
<evidence type="ECO:0000256" key="2">
    <source>
        <dbReference type="ARBA" id="ARBA00022723"/>
    </source>
</evidence>
<organism evidence="10 11">
    <name type="scientific">Diabrotica virgifera virgifera</name>
    <name type="common">western corn rootworm</name>
    <dbReference type="NCBI Taxonomy" id="50390"/>
    <lineage>
        <taxon>Eukaryota</taxon>
        <taxon>Metazoa</taxon>
        <taxon>Ecdysozoa</taxon>
        <taxon>Arthropoda</taxon>
        <taxon>Hexapoda</taxon>
        <taxon>Insecta</taxon>
        <taxon>Pterygota</taxon>
        <taxon>Neoptera</taxon>
        <taxon>Endopterygota</taxon>
        <taxon>Coleoptera</taxon>
        <taxon>Polyphaga</taxon>
        <taxon>Cucujiformia</taxon>
        <taxon>Chrysomeloidea</taxon>
        <taxon>Chrysomelidae</taxon>
        <taxon>Galerucinae</taxon>
        <taxon>Diabroticina</taxon>
        <taxon>Diabroticites</taxon>
        <taxon>Diabrotica</taxon>
    </lineage>
</organism>
<dbReference type="Gene3D" id="2.60.120.200">
    <property type="match status" value="1"/>
</dbReference>
<dbReference type="InterPro" id="IPR051360">
    <property type="entry name" value="Neuronal_Pentraxin_Related"/>
</dbReference>
<accession>A0ABM5KIH6</accession>
<evidence type="ECO:0000259" key="9">
    <source>
        <dbReference type="PROSITE" id="PS51828"/>
    </source>
</evidence>
<name>A0ABM5KIH6_DIAVI</name>
<dbReference type="InterPro" id="IPR030476">
    <property type="entry name" value="Pentaxin_CS"/>
</dbReference>
<evidence type="ECO:0000256" key="7">
    <source>
        <dbReference type="SAM" id="MobiDB-lite"/>
    </source>
</evidence>
<dbReference type="Proteomes" id="UP001652700">
    <property type="component" value="Unplaced"/>
</dbReference>
<dbReference type="GeneID" id="114325322"/>
<sequence length="392" mass="44627">MVKMRRAQILGLIILCYIFQMTEEVIQNNSAKYTPSYKVLERDVLINKVSLTQNGYIQFLKYINDVPPITDYTFCIWLRSHNLTHNHPILSYSKNEEESLIRVWIAPNGKSINLEISGVAIFEFSSNFIENRWYHVCQSWSSFQAAWSLYINGKLKSTGSVPKLRGSFIKGGGDIVIGQEYTDFDKGLDDGIEGDISGFNFVLSSTINNQKHNNQFSSNRKYQKPQHKTHPQVKIEPHQISEIAQEVDYGGLEKYKTIPDEEYIQPDSSGYTAVDAKRNPKGILDLFRNLFSSEPARVRVLQKPQFTKGYKITNRRSSDRYHLNEVGETRKSLGLLLVELSLDCGYRKGSPLSGKGVLVNWNHTPVRVFGGAILKSIPAFCYDTSIQPHITT</sequence>
<reference evidence="10" key="1">
    <citation type="submission" date="2025-05" db="UniProtKB">
        <authorList>
            <consortium name="EnsemblMetazoa"/>
        </authorList>
    </citation>
    <scope>IDENTIFICATION</scope>
</reference>
<feature type="domain" description="Pentraxin (PTX)" evidence="9">
    <location>
        <begin position="45"/>
        <end position="241"/>
    </location>
</feature>
<evidence type="ECO:0000313" key="11">
    <source>
        <dbReference type="Proteomes" id="UP001652700"/>
    </source>
</evidence>
<comment type="caution">
    <text evidence="6">Lacks conserved residue(s) required for the propagation of feature annotation.</text>
</comment>
<keyword evidence="8" id="KW-0732">Signal</keyword>
<evidence type="ECO:0000256" key="3">
    <source>
        <dbReference type="ARBA" id="ARBA00022837"/>
    </source>
</evidence>
<dbReference type="InterPro" id="IPR013320">
    <property type="entry name" value="ConA-like_dom_sf"/>
</dbReference>
<dbReference type="InterPro" id="IPR001759">
    <property type="entry name" value="PTX_dom"/>
</dbReference>
<dbReference type="SMART" id="SM00159">
    <property type="entry name" value="PTX"/>
    <property type="match status" value="1"/>
</dbReference>
<dbReference type="SUPFAM" id="SSF49899">
    <property type="entry name" value="Concanavalin A-like lectins/glucanases"/>
    <property type="match status" value="1"/>
</dbReference>